<evidence type="ECO:0000259" key="5">
    <source>
        <dbReference type="PROSITE" id="PS50127"/>
    </source>
</evidence>
<evidence type="ECO:0000313" key="6">
    <source>
        <dbReference type="EnsemblPlants" id="QL03p065415:mrna"/>
    </source>
</evidence>
<dbReference type="InParanoid" id="A0A7N2LAZ1"/>
<protein>
    <recommendedName>
        <fullName evidence="5">UBC core domain-containing protein</fullName>
    </recommendedName>
</protein>
<dbReference type="InterPro" id="IPR016135">
    <property type="entry name" value="UBQ-conjugating_enzyme/RWD"/>
</dbReference>
<dbReference type="SUPFAM" id="SSF54495">
    <property type="entry name" value="UBC-like"/>
    <property type="match status" value="2"/>
</dbReference>
<organism evidence="6 7">
    <name type="scientific">Quercus lobata</name>
    <name type="common">Valley oak</name>
    <dbReference type="NCBI Taxonomy" id="97700"/>
    <lineage>
        <taxon>Eukaryota</taxon>
        <taxon>Viridiplantae</taxon>
        <taxon>Streptophyta</taxon>
        <taxon>Embryophyta</taxon>
        <taxon>Tracheophyta</taxon>
        <taxon>Spermatophyta</taxon>
        <taxon>Magnoliopsida</taxon>
        <taxon>eudicotyledons</taxon>
        <taxon>Gunneridae</taxon>
        <taxon>Pentapetalae</taxon>
        <taxon>rosids</taxon>
        <taxon>fabids</taxon>
        <taxon>Fagales</taxon>
        <taxon>Fagaceae</taxon>
        <taxon>Quercus</taxon>
    </lineage>
</organism>
<keyword evidence="1" id="KW-0808">Transferase</keyword>
<keyword evidence="4" id="KW-0547">Nucleotide-binding</keyword>
<dbReference type="EMBL" id="LRBV02000003">
    <property type="status" value="NOT_ANNOTATED_CDS"/>
    <property type="molecule type" value="Genomic_DNA"/>
</dbReference>
<feature type="active site" description="Glycyl thioester intermediate" evidence="3">
    <location>
        <position position="215"/>
    </location>
</feature>
<dbReference type="PROSITE" id="PS00183">
    <property type="entry name" value="UBC_1"/>
    <property type="match status" value="1"/>
</dbReference>
<dbReference type="InterPro" id="IPR023313">
    <property type="entry name" value="UBQ-conjugating_AS"/>
</dbReference>
<dbReference type="Gramene" id="QL03p065415:mrna">
    <property type="protein sequence ID" value="QL03p065415:mrna"/>
    <property type="gene ID" value="QL03p065415"/>
</dbReference>
<dbReference type="Proteomes" id="UP000594261">
    <property type="component" value="Chromosome 3"/>
</dbReference>
<dbReference type="InterPro" id="IPR000608">
    <property type="entry name" value="UBC"/>
</dbReference>
<keyword evidence="7" id="KW-1185">Reference proteome</keyword>
<evidence type="ECO:0000313" key="7">
    <source>
        <dbReference type="Proteomes" id="UP000594261"/>
    </source>
</evidence>
<dbReference type="AlphaFoldDB" id="A0A7N2LAZ1"/>
<comment type="similarity">
    <text evidence="4">Belongs to the ubiquitin-conjugating enzyme family.</text>
</comment>
<name>A0A7N2LAZ1_QUELO</name>
<evidence type="ECO:0000256" key="4">
    <source>
        <dbReference type="RuleBase" id="RU362109"/>
    </source>
</evidence>
<dbReference type="Gene3D" id="3.10.110.10">
    <property type="entry name" value="Ubiquitin Conjugating Enzyme"/>
    <property type="match status" value="2"/>
</dbReference>
<evidence type="ECO:0000256" key="3">
    <source>
        <dbReference type="PROSITE-ProRule" id="PRU10133"/>
    </source>
</evidence>
<dbReference type="Pfam" id="PF00179">
    <property type="entry name" value="UQ_con"/>
    <property type="match status" value="2"/>
</dbReference>
<reference evidence="6" key="2">
    <citation type="submission" date="2021-01" db="UniProtKB">
        <authorList>
            <consortium name="EnsemblPlants"/>
        </authorList>
    </citation>
    <scope>IDENTIFICATION</scope>
</reference>
<feature type="domain" description="UBC core" evidence="5">
    <location>
        <begin position="4"/>
        <end position="52"/>
    </location>
</feature>
<feature type="domain" description="UBC core" evidence="5">
    <location>
        <begin position="115"/>
        <end position="277"/>
    </location>
</feature>
<dbReference type="PANTHER" id="PTHR24067">
    <property type="entry name" value="UBIQUITIN-CONJUGATING ENZYME E2"/>
    <property type="match status" value="1"/>
</dbReference>
<dbReference type="CDD" id="cd23790">
    <property type="entry name" value="UBCc_UBE2A_2B"/>
    <property type="match status" value="1"/>
</dbReference>
<dbReference type="PROSITE" id="PS50127">
    <property type="entry name" value="UBC_2"/>
    <property type="match status" value="2"/>
</dbReference>
<dbReference type="EnsemblPlants" id="QL03p065415:mrna">
    <property type="protein sequence ID" value="QL03p065415:mrna"/>
    <property type="gene ID" value="QL03p065415"/>
</dbReference>
<dbReference type="GO" id="GO:0016740">
    <property type="term" value="F:transferase activity"/>
    <property type="evidence" value="ECO:0007669"/>
    <property type="project" value="UniProtKB-KW"/>
</dbReference>
<accession>A0A7N2LAZ1</accession>
<keyword evidence="2 4" id="KW-0833">Ubl conjugation pathway</keyword>
<sequence length="279" mass="32126">MSTPARKRLMRDFKRLQQDPPAGISGAPQDNNIMLWNAVIFGPDDTPWDGGKVTYRAYFDFIAPLMQDWGFAYDLSVPSWYAFSGILQGKVGMESYFREDGTQSIRLEETVFVKRGEVSIIERCTHLSLPAYYLPLFTILVSVLNRIEKFHRNFLWKGMEISLGRYVVAVKYGEEWGGTFKLTLQFTEDYPNKPPTVRFVSRMFHPNIYADGSICLDILQNQWSPIYDVAAILTSIQSLLCDPNPNSPANSEAARMFSENKREYNRRVREIVEQSWTAD</sequence>
<dbReference type="SMART" id="SM00212">
    <property type="entry name" value="UBCc"/>
    <property type="match status" value="1"/>
</dbReference>
<proteinExistence type="inferred from homology"/>
<reference evidence="6 7" key="1">
    <citation type="journal article" date="2016" name="G3 (Bethesda)">
        <title>First Draft Assembly and Annotation of the Genome of a California Endemic Oak Quercus lobata Nee (Fagaceae).</title>
        <authorList>
            <person name="Sork V.L."/>
            <person name="Fitz-Gibbon S.T."/>
            <person name="Puiu D."/>
            <person name="Crepeau M."/>
            <person name="Gugger P.F."/>
            <person name="Sherman R."/>
            <person name="Stevens K."/>
            <person name="Langley C.H."/>
            <person name="Pellegrini M."/>
            <person name="Salzberg S.L."/>
        </authorList>
    </citation>
    <scope>NUCLEOTIDE SEQUENCE [LARGE SCALE GENOMIC DNA]</scope>
    <source>
        <strain evidence="6 7">cv. SW786</strain>
    </source>
</reference>
<dbReference type="InterPro" id="IPR050113">
    <property type="entry name" value="Ub_conjugating_enzyme"/>
</dbReference>
<evidence type="ECO:0000256" key="1">
    <source>
        <dbReference type="ARBA" id="ARBA00022679"/>
    </source>
</evidence>
<evidence type="ECO:0000256" key="2">
    <source>
        <dbReference type="ARBA" id="ARBA00022786"/>
    </source>
</evidence>
<keyword evidence="4" id="KW-0067">ATP-binding</keyword>
<dbReference type="GO" id="GO:0005524">
    <property type="term" value="F:ATP binding"/>
    <property type="evidence" value="ECO:0007669"/>
    <property type="project" value="UniProtKB-UniRule"/>
</dbReference>